<organism evidence="11 12">
    <name type="scientific">Methylomonas denitrificans</name>
    <dbReference type="NCBI Taxonomy" id="1538553"/>
    <lineage>
        <taxon>Bacteria</taxon>
        <taxon>Pseudomonadati</taxon>
        <taxon>Pseudomonadota</taxon>
        <taxon>Gammaproteobacteria</taxon>
        <taxon>Methylococcales</taxon>
        <taxon>Methylococcaceae</taxon>
        <taxon>Methylomonas</taxon>
    </lineage>
</organism>
<proteinExistence type="inferred from homology"/>
<dbReference type="CDD" id="cd06225">
    <property type="entry name" value="HAMP"/>
    <property type="match status" value="1"/>
</dbReference>
<dbReference type="Gene3D" id="1.10.287.950">
    <property type="entry name" value="Methyl-accepting chemotaxis protein"/>
    <property type="match status" value="1"/>
</dbReference>
<evidence type="ECO:0000313" key="11">
    <source>
        <dbReference type="EMBL" id="AMK75134.1"/>
    </source>
</evidence>
<dbReference type="OrthoDB" id="9781845at2"/>
<dbReference type="SUPFAM" id="SSF58104">
    <property type="entry name" value="Methyl-accepting chemotaxis protein (MCP) signaling domain"/>
    <property type="match status" value="1"/>
</dbReference>
<evidence type="ECO:0000256" key="5">
    <source>
        <dbReference type="ARBA" id="ARBA00023224"/>
    </source>
</evidence>
<dbReference type="Proteomes" id="UP000030512">
    <property type="component" value="Chromosome"/>
</dbReference>
<keyword evidence="3 8" id="KW-1133">Transmembrane helix</keyword>
<dbReference type="SMART" id="SM00304">
    <property type="entry name" value="HAMP"/>
    <property type="match status" value="1"/>
</dbReference>
<name>A0A140E410_9GAMM</name>
<dbReference type="EMBL" id="CP014476">
    <property type="protein sequence ID" value="AMK75134.1"/>
    <property type="molecule type" value="Genomic_DNA"/>
</dbReference>
<dbReference type="GO" id="GO:0006935">
    <property type="term" value="P:chemotaxis"/>
    <property type="evidence" value="ECO:0007669"/>
    <property type="project" value="UniProtKB-ARBA"/>
</dbReference>
<evidence type="ECO:0000259" key="9">
    <source>
        <dbReference type="PROSITE" id="PS50111"/>
    </source>
</evidence>
<dbReference type="InterPro" id="IPR003660">
    <property type="entry name" value="HAMP_dom"/>
</dbReference>
<keyword evidence="12" id="KW-1185">Reference proteome</keyword>
<dbReference type="Pfam" id="PF00015">
    <property type="entry name" value="MCPsignal"/>
    <property type="match status" value="1"/>
</dbReference>
<evidence type="ECO:0000256" key="7">
    <source>
        <dbReference type="PROSITE-ProRule" id="PRU00284"/>
    </source>
</evidence>
<dbReference type="STRING" id="1538553.JT25_001315"/>
<feature type="domain" description="Methyl-accepting transducer" evidence="9">
    <location>
        <begin position="263"/>
        <end position="499"/>
    </location>
</feature>
<feature type="transmembrane region" description="Helical" evidence="8">
    <location>
        <begin position="181"/>
        <end position="203"/>
    </location>
</feature>
<evidence type="ECO:0000256" key="1">
    <source>
        <dbReference type="ARBA" id="ARBA00004141"/>
    </source>
</evidence>
<keyword evidence="4 8" id="KW-0472">Membrane</keyword>
<evidence type="ECO:0000313" key="12">
    <source>
        <dbReference type="Proteomes" id="UP000030512"/>
    </source>
</evidence>
<dbReference type="FunFam" id="1.10.287.950:FF:000001">
    <property type="entry name" value="Methyl-accepting chemotaxis sensory transducer"/>
    <property type="match status" value="1"/>
</dbReference>
<evidence type="ECO:0000256" key="8">
    <source>
        <dbReference type="SAM" id="Phobius"/>
    </source>
</evidence>
<accession>A0A140E410</accession>
<dbReference type="InterPro" id="IPR004089">
    <property type="entry name" value="MCPsignal_dom"/>
</dbReference>
<dbReference type="Pfam" id="PF00672">
    <property type="entry name" value="HAMP"/>
    <property type="match status" value="1"/>
</dbReference>
<dbReference type="PROSITE" id="PS50111">
    <property type="entry name" value="CHEMOTAXIS_TRANSDUC_2"/>
    <property type="match status" value="1"/>
</dbReference>
<evidence type="ECO:0000256" key="6">
    <source>
        <dbReference type="ARBA" id="ARBA00029447"/>
    </source>
</evidence>
<comment type="similarity">
    <text evidence="6">Belongs to the methyl-accepting chemotaxis (MCP) protein family.</text>
</comment>
<dbReference type="RefSeq" id="WP_036280247.1">
    <property type="nucleotide sequence ID" value="NZ_CP014476.1"/>
</dbReference>
<evidence type="ECO:0000256" key="3">
    <source>
        <dbReference type="ARBA" id="ARBA00022989"/>
    </source>
</evidence>
<dbReference type="KEGG" id="mdn:JT25_001315"/>
<dbReference type="Gene3D" id="3.30.450.290">
    <property type="match status" value="1"/>
</dbReference>
<dbReference type="SMART" id="SM00283">
    <property type="entry name" value="MA"/>
    <property type="match status" value="1"/>
</dbReference>
<evidence type="ECO:0000256" key="2">
    <source>
        <dbReference type="ARBA" id="ARBA00022692"/>
    </source>
</evidence>
<sequence length="535" mass="57142">MNKNSTIQSKILLSIASVFLLLMFVSTLFMAERQKDMIQALATDKARDIANSYFDGVNTLMLTGAMAQGEVLREKALSHANVTEVRLIRGKGIADFYGQGKTEQRPIDNLDDRALSGERIVLPGSDGKGRMITVLEPIVASTNFRGTNCLTCHAVSEGTVLGAARVSFSLANLDAQINRDLLIASAISLVMFAGGLLLVNMLMRKIVVNPLVTMRDTVNAIAGQSDLRQRLQIDSGDEIGQVSESFNTMLANFAGSLGQVSSVSQQLAAATSQISSVARQTSQAATQQRSETETVIQAIHELENSVQDVRGGATGAAQASVEADQQAAEGAATTKNAIEGINELVNEIDRAAEVIKRLDQRSNGVGAVLDVIKGLAEQTNLLALNAAIEAARAGEQGRGFAVVADEVRTLATRSHKATEEIQSIIDQLQREAKDAVTVMNSAKNSAEQRREQVQSADQGLSAIAERVTQIRQLNSRMSQAADNQSRVAQHVGQSIANIGHLTERTAQDAAQTNAASNALVKLAAQLNELVGQFKR</sequence>
<evidence type="ECO:0000259" key="10">
    <source>
        <dbReference type="PROSITE" id="PS50885"/>
    </source>
</evidence>
<dbReference type="PANTHER" id="PTHR32089:SF119">
    <property type="entry name" value="METHYL-ACCEPTING CHEMOTAXIS PROTEIN CTPL"/>
    <property type="match status" value="1"/>
</dbReference>
<dbReference type="PROSITE" id="PS50885">
    <property type="entry name" value="HAMP"/>
    <property type="match status" value="1"/>
</dbReference>
<dbReference type="AlphaFoldDB" id="A0A140E410"/>
<protein>
    <submittedName>
        <fullName evidence="11">Chemotaxis protein</fullName>
    </submittedName>
</protein>
<gene>
    <name evidence="11" type="ORF">JT25_001315</name>
</gene>
<dbReference type="GO" id="GO:0007165">
    <property type="term" value="P:signal transduction"/>
    <property type="evidence" value="ECO:0007669"/>
    <property type="project" value="UniProtKB-KW"/>
</dbReference>
<comment type="subcellular location">
    <subcellularLocation>
        <location evidence="1">Membrane</location>
        <topology evidence="1">Multi-pass membrane protein</topology>
    </subcellularLocation>
</comment>
<dbReference type="PANTHER" id="PTHR32089">
    <property type="entry name" value="METHYL-ACCEPTING CHEMOTAXIS PROTEIN MCPB"/>
    <property type="match status" value="1"/>
</dbReference>
<feature type="domain" description="HAMP" evidence="10">
    <location>
        <begin position="205"/>
        <end position="258"/>
    </location>
</feature>
<dbReference type="GO" id="GO:0016020">
    <property type="term" value="C:membrane"/>
    <property type="evidence" value="ECO:0007669"/>
    <property type="project" value="UniProtKB-SubCell"/>
</dbReference>
<keyword evidence="5 7" id="KW-0807">Transducer</keyword>
<feature type="transmembrane region" description="Helical" evidence="8">
    <location>
        <begin position="12"/>
        <end position="31"/>
    </location>
</feature>
<evidence type="ECO:0000256" key="4">
    <source>
        <dbReference type="ARBA" id="ARBA00023136"/>
    </source>
</evidence>
<keyword evidence="2 8" id="KW-0812">Transmembrane</keyword>
<reference evidence="11 12" key="1">
    <citation type="journal article" date="2015" name="Environ. Microbiol.">
        <title>Methane oxidation coupled to nitrate reduction under hypoxia by the Gammaproteobacterium Methylomonas denitrificans, sp. nov. type strain FJG1.</title>
        <authorList>
            <person name="Kits K.D."/>
            <person name="Klotz M.G."/>
            <person name="Stein L.Y."/>
        </authorList>
    </citation>
    <scope>NUCLEOTIDE SEQUENCE [LARGE SCALE GENOMIC DNA]</scope>
    <source>
        <strain evidence="11 12">FJG1</strain>
    </source>
</reference>